<evidence type="ECO:0000259" key="6">
    <source>
        <dbReference type="Pfam" id="PF08281"/>
    </source>
</evidence>
<dbReference type="InterPro" id="IPR013324">
    <property type="entry name" value="RNA_pol_sigma_r3/r4-like"/>
</dbReference>
<dbReference type="PANTHER" id="PTHR43133">
    <property type="entry name" value="RNA POLYMERASE ECF-TYPE SIGMA FACTO"/>
    <property type="match status" value="1"/>
</dbReference>
<comment type="caution">
    <text evidence="7">The sequence shown here is derived from an EMBL/GenBank/DDBJ whole genome shotgun (WGS) entry which is preliminary data.</text>
</comment>
<dbReference type="NCBIfam" id="TIGR02937">
    <property type="entry name" value="sigma70-ECF"/>
    <property type="match status" value="1"/>
</dbReference>
<dbReference type="SUPFAM" id="SSF88946">
    <property type="entry name" value="Sigma2 domain of RNA polymerase sigma factors"/>
    <property type="match status" value="1"/>
</dbReference>
<organism evidence="7 8">
    <name type="scientific">Gracilibacillus xinjiangensis</name>
    <dbReference type="NCBI Taxonomy" id="1193282"/>
    <lineage>
        <taxon>Bacteria</taxon>
        <taxon>Bacillati</taxon>
        <taxon>Bacillota</taxon>
        <taxon>Bacilli</taxon>
        <taxon>Bacillales</taxon>
        <taxon>Bacillaceae</taxon>
        <taxon>Gracilibacillus</taxon>
    </lineage>
</organism>
<dbReference type="Proteomes" id="UP001595882">
    <property type="component" value="Unassembled WGS sequence"/>
</dbReference>
<dbReference type="Gene3D" id="1.10.10.10">
    <property type="entry name" value="Winged helix-like DNA-binding domain superfamily/Winged helix DNA-binding domain"/>
    <property type="match status" value="1"/>
</dbReference>
<dbReference type="Pfam" id="PF04542">
    <property type="entry name" value="Sigma70_r2"/>
    <property type="match status" value="1"/>
</dbReference>
<evidence type="ECO:0000256" key="3">
    <source>
        <dbReference type="ARBA" id="ARBA00023082"/>
    </source>
</evidence>
<dbReference type="Pfam" id="PF08281">
    <property type="entry name" value="Sigma70_r4_2"/>
    <property type="match status" value="1"/>
</dbReference>
<dbReference type="InterPro" id="IPR036388">
    <property type="entry name" value="WH-like_DNA-bd_sf"/>
</dbReference>
<protein>
    <submittedName>
        <fullName evidence="7">RNA polymerase sigma factor</fullName>
    </submittedName>
</protein>
<dbReference type="PANTHER" id="PTHR43133:SF51">
    <property type="entry name" value="RNA POLYMERASE SIGMA FACTOR"/>
    <property type="match status" value="1"/>
</dbReference>
<dbReference type="InterPro" id="IPR039425">
    <property type="entry name" value="RNA_pol_sigma-70-like"/>
</dbReference>
<dbReference type="Gene3D" id="1.10.1740.10">
    <property type="match status" value="1"/>
</dbReference>
<proteinExistence type="inferred from homology"/>
<dbReference type="InterPro" id="IPR013249">
    <property type="entry name" value="RNA_pol_sigma70_r4_t2"/>
</dbReference>
<evidence type="ECO:0000256" key="1">
    <source>
        <dbReference type="ARBA" id="ARBA00010641"/>
    </source>
</evidence>
<accession>A0ABV8WXH5</accession>
<dbReference type="EMBL" id="JBHSDT010000008">
    <property type="protein sequence ID" value="MFC4404149.1"/>
    <property type="molecule type" value="Genomic_DNA"/>
</dbReference>
<evidence type="ECO:0000259" key="5">
    <source>
        <dbReference type="Pfam" id="PF04542"/>
    </source>
</evidence>
<keyword evidence="4" id="KW-0804">Transcription</keyword>
<evidence type="ECO:0000313" key="8">
    <source>
        <dbReference type="Proteomes" id="UP001595882"/>
    </source>
</evidence>
<name>A0ABV8WXH5_9BACI</name>
<sequence length="212" mass="25318">MPLLSFKKNKKLCSNLNIFFVYCTETVGRGERAIQDDVLIGKVKTGNKQALRLLIEKYKHHVFKVAYSVIHDEKEAEDVAQETFIKMIYALPSYQNQGFKTWISRIALHKAIDLKRKKQRQQEDLTRFEEDYLYADESRVDQMLLAKEKEELVQKAINQMPVKFQQVVRLYHFDGLQYKTIADKLDLKETTVKMRLYRARVWMKENWKEEDF</sequence>
<keyword evidence="3" id="KW-0731">Sigma factor</keyword>
<feature type="domain" description="RNA polymerase sigma-70 region 2" evidence="5">
    <location>
        <begin position="54"/>
        <end position="120"/>
    </location>
</feature>
<dbReference type="SUPFAM" id="SSF88659">
    <property type="entry name" value="Sigma3 and sigma4 domains of RNA polymerase sigma factors"/>
    <property type="match status" value="1"/>
</dbReference>
<keyword evidence="8" id="KW-1185">Reference proteome</keyword>
<feature type="domain" description="RNA polymerase sigma factor 70 region 4 type 2" evidence="6">
    <location>
        <begin position="151"/>
        <end position="202"/>
    </location>
</feature>
<dbReference type="RefSeq" id="WP_390252687.1">
    <property type="nucleotide sequence ID" value="NZ_JBHSDT010000008.1"/>
</dbReference>
<reference evidence="8" key="1">
    <citation type="journal article" date="2019" name="Int. J. Syst. Evol. Microbiol.">
        <title>The Global Catalogue of Microorganisms (GCM) 10K type strain sequencing project: providing services to taxonomists for standard genome sequencing and annotation.</title>
        <authorList>
            <consortium name="The Broad Institute Genomics Platform"/>
            <consortium name="The Broad Institute Genome Sequencing Center for Infectious Disease"/>
            <person name="Wu L."/>
            <person name="Ma J."/>
        </authorList>
    </citation>
    <scope>NUCLEOTIDE SEQUENCE [LARGE SCALE GENOMIC DNA]</scope>
    <source>
        <strain evidence="8">CCUG 37865</strain>
    </source>
</reference>
<dbReference type="InterPro" id="IPR014284">
    <property type="entry name" value="RNA_pol_sigma-70_dom"/>
</dbReference>
<evidence type="ECO:0000256" key="4">
    <source>
        <dbReference type="ARBA" id="ARBA00023163"/>
    </source>
</evidence>
<comment type="similarity">
    <text evidence="1">Belongs to the sigma-70 factor family. ECF subfamily.</text>
</comment>
<dbReference type="InterPro" id="IPR007627">
    <property type="entry name" value="RNA_pol_sigma70_r2"/>
</dbReference>
<dbReference type="CDD" id="cd06171">
    <property type="entry name" value="Sigma70_r4"/>
    <property type="match status" value="1"/>
</dbReference>
<evidence type="ECO:0000313" key="7">
    <source>
        <dbReference type="EMBL" id="MFC4404149.1"/>
    </source>
</evidence>
<keyword evidence="2" id="KW-0805">Transcription regulation</keyword>
<dbReference type="InterPro" id="IPR013325">
    <property type="entry name" value="RNA_pol_sigma_r2"/>
</dbReference>
<gene>
    <name evidence="7" type="ORF">ACFOY7_13830</name>
</gene>
<evidence type="ECO:0000256" key="2">
    <source>
        <dbReference type="ARBA" id="ARBA00023015"/>
    </source>
</evidence>